<feature type="site" description="Interaction with DNA" evidence="8">
    <location>
        <position position="306"/>
    </location>
</feature>
<comment type="catalytic activity">
    <reaction evidence="1 8">
        <text>ATP-independent breakage of single-stranded DNA, followed by passage and rejoining.</text>
        <dbReference type="EC" id="5.6.2.1"/>
    </reaction>
</comment>
<evidence type="ECO:0000256" key="8">
    <source>
        <dbReference type="HAMAP-Rule" id="MF_00952"/>
    </source>
</evidence>
<keyword evidence="4" id="KW-0460">Magnesium</keyword>
<dbReference type="SUPFAM" id="SSF56712">
    <property type="entry name" value="Prokaryotic type I DNA topoisomerase"/>
    <property type="match status" value="1"/>
</dbReference>
<dbReference type="Proteomes" id="UP000178385">
    <property type="component" value="Unassembled WGS sequence"/>
</dbReference>
<dbReference type="SMART" id="SM00437">
    <property type="entry name" value="TOP1Ac"/>
    <property type="match status" value="1"/>
</dbReference>
<dbReference type="PROSITE" id="PS50880">
    <property type="entry name" value="TOPRIM"/>
    <property type="match status" value="1"/>
</dbReference>
<dbReference type="InterPro" id="IPR013825">
    <property type="entry name" value="Topo_IA_cen_sub2"/>
</dbReference>
<dbReference type="PRINTS" id="PR00417">
    <property type="entry name" value="PRTPISMRASEI"/>
</dbReference>
<dbReference type="EMBL" id="MHIG01000007">
    <property type="protein sequence ID" value="OGY47801.1"/>
    <property type="molecule type" value="Genomic_DNA"/>
</dbReference>
<dbReference type="InterPro" id="IPR023405">
    <property type="entry name" value="Topo_IA_core_domain"/>
</dbReference>
<dbReference type="EC" id="5.6.2.1" evidence="8"/>
<evidence type="ECO:0000256" key="1">
    <source>
        <dbReference type="ARBA" id="ARBA00000213"/>
    </source>
</evidence>
<evidence type="ECO:0000313" key="12">
    <source>
        <dbReference type="Proteomes" id="UP000178385"/>
    </source>
</evidence>
<keyword evidence="7 8" id="KW-0413">Isomerase</keyword>
<dbReference type="PANTHER" id="PTHR42785">
    <property type="entry name" value="DNA TOPOISOMERASE, TYPE IA, CORE"/>
    <property type="match status" value="1"/>
</dbReference>
<dbReference type="InterPro" id="IPR025589">
    <property type="entry name" value="Toprim_C_rpt"/>
</dbReference>
<dbReference type="SMART" id="SM00493">
    <property type="entry name" value="TOPRIM"/>
    <property type="match status" value="1"/>
</dbReference>
<dbReference type="InterPro" id="IPR000380">
    <property type="entry name" value="Topo_IA"/>
</dbReference>
<evidence type="ECO:0000313" key="11">
    <source>
        <dbReference type="EMBL" id="OGY47801.1"/>
    </source>
</evidence>
<feature type="domain" description="Topo IA-type catalytic" evidence="10">
    <location>
        <begin position="129"/>
        <end position="560"/>
    </location>
</feature>
<dbReference type="Gene3D" id="2.70.20.10">
    <property type="entry name" value="Topoisomerase I, domain 3"/>
    <property type="match status" value="1"/>
</dbReference>
<dbReference type="Pfam" id="PF13368">
    <property type="entry name" value="Toprim_C_rpt"/>
    <property type="match status" value="2"/>
</dbReference>
<comment type="function">
    <text evidence="8">Releases the supercoiling and torsional tension of DNA, which is introduced during the DNA replication and transcription, by transiently cleaving and rejoining one strand of the DNA duplex. Introduces a single-strand break via transesterification at a target site in duplex DNA. The scissile phosphodiester is attacked by the catalytic tyrosine of the enzyme, resulting in the formation of a DNA-(5'-phosphotyrosyl)-enzyme intermediate and the expulsion of a 3'-OH DNA strand. The free DNA strand then undergoes passage around the unbroken strand, thus removing DNA supercoils. Finally, in the religation step, the DNA 3'-OH attacks the covalent intermediate to expel the active-site tyrosine and restore the DNA phosphodiester backbone.</text>
</comment>
<dbReference type="GO" id="GO:0003917">
    <property type="term" value="F:DNA topoisomerase type I (single strand cut, ATP-independent) activity"/>
    <property type="evidence" value="ECO:0007669"/>
    <property type="project" value="UniProtKB-UniRule"/>
</dbReference>
<feature type="active site" description="O-(5'-phospho-DNA)-tyrosine intermediate" evidence="8">
    <location>
        <position position="304"/>
    </location>
</feature>
<dbReference type="Gene3D" id="1.10.460.10">
    <property type="entry name" value="Topoisomerase I, domain 2"/>
    <property type="match status" value="1"/>
</dbReference>
<evidence type="ECO:0000256" key="7">
    <source>
        <dbReference type="ARBA" id="ARBA00023235"/>
    </source>
</evidence>
<feature type="site" description="Interaction with DNA" evidence="8">
    <location>
        <position position="148"/>
    </location>
</feature>
<evidence type="ECO:0000256" key="4">
    <source>
        <dbReference type="ARBA" id="ARBA00022842"/>
    </source>
</evidence>
<reference evidence="11 12" key="1">
    <citation type="journal article" date="2016" name="Nat. Commun.">
        <title>Thousands of microbial genomes shed light on interconnected biogeochemical processes in an aquifer system.</title>
        <authorList>
            <person name="Anantharaman K."/>
            <person name="Brown C.T."/>
            <person name="Hug L.A."/>
            <person name="Sharon I."/>
            <person name="Castelle C.J."/>
            <person name="Probst A.J."/>
            <person name="Thomas B.C."/>
            <person name="Singh A."/>
            <person name="Wilkins M.J."/>
            <person name="Karaoz U."/>
            <person name="Brodie E.L."/>
            <person name="Williams K.H."/>
            <person name="Hubbard S.S."/>
            <person name="Banfield J.F."/>
        </authorList>
    </citation>
    <scope>NUCLEOTIDE SEQUENCE [LARGE SCALE GENOMIC DNA]</scope>
</reference>
<dbReference type="InterPro" id="IPR023406">
    <property type="entry name" value="Topo_IA_AS"/>
</dbReference>
<feature type="region of interest" description="Interaction with DNA" evidence="8">
    <location>
        <begin position="163"/>
        <end position="168"/>
    </location>
</feature>
<protein>
    <recommendedName>
        <fullName evidence="8">DNA topoisomerase 1</fullName>
        <ecNumber evidence="8">5.6.2.1</ecNumber>
    </recommendedName>
    <alternativeName>
        <fullName evidence="8">DNA topoisomerase I</fullName>
    </alternativeName>
</protein>
<dbReference type="GO" id="GO:0046872">
    <property type="term" value="F:metal ion binding"/>
    <property type="evidence" value="ECO:0007669"/>
    <property type="project" value="UniProtKB-KW"/>
</dbReference>
<keyword evidence="3" id="KW-0479">Metal-binding</keyword>
<gene>
    <name evidence="8" type="primary">topA</name>
    <name evidence="11" type="ORF">A2840_01130</name>
</gene>
<feature type="site" description="Interaction with DNA" evidence="8">
    <location>
        <position position="143"/>
    </location>
</feature>
<dbReference type="Pfam" id="PF01751">
    <property type="entry name" value="Toprim"/>
    <property type="match status" value="1"/>
</dbReference>
<name>A0A1G1Y6D5_9BACT</name>
<proteinExistence type="inferred from homology"/>
<organism evidence="11 12">
    <name type="scientific">Candidatus Buchananbacteria bacterium RIFCSPHIGHO2_01_FULL_47_11b</name>
    <dbReference type="NCBI Taxonomy" id="1797537"/>
    <lineage>
        <taxon>Bacteria</taxon>
        <taxon>Candidatus Buchananiibacteriota</taxon>
    </lineage>
</organism>
<evidence type="ECO:0000256" key="2">
    <source>
        <dbReference type="ARBA" id="ARBA00009446"/>
    </source>
</evidence>
<dbReference type="PROSITE" id="PS00396">
    <property type="entry name" value="TOPO_IA_1"/>
    <property type="match status" value="1"/>
</dbReference>
<comment type="caution">
    <text evidence="11">The sequence shown here is derived from an EMBL/GenBank/DDBJ whole genome shotgun (WGS) entry which is preliminary data.</text>
</comment>
<dbReference type="InterPro" id="IPR034149">
    <property type="entry name" value="TOPRIM_TopoI"/>
</dbReference>
<dbReference type="Gene3D" id="1.10.290.10">
    <property type="entry name" value="Topoisomerase I, domain 4"/>
    <property type="match status" value="1"/>
</dbReference>
<evidence type="ECO:0000256" key="5">
    <source>
        <dbReference type="ARBA" id="ARBA00023029"/>
    </source>
</evidence>
<dbReference type="PANTHER" id="PTHR42785:SF1">
    <property type="entry name" value="DNA TOPOISOMERASE"/>
    <property type="match status" value="1"/>
</dbReference>
<keyword evidence="5 8" id="KW-0799">Topoisomerase</keyword>
<sequence>MAKNLVIVESPTKAKTISKFLSKEYQVESSFGHVRDLPKSKLGVDVDHNYVPDYVVPPRAKKVVTNLKTIAKKADLIYFATDEDREGEAISWHLAELLDTPEEKIKRIVFHEITETAIHEALKNPRGIDQHLVDAQQARRILDRLVGYELSPFLWKKVARGLSAGRVQSVAVRLLVEREREIQAFKPKEFWTIDALFSDPGDKSIEFEAKLSAIDGKPISKFTIKNERAAQEITDALKDAAYAVEAVDRKEMTKSPLPPFTTSTLQQEANRRLGFSAKQTMVLAQQLYEGVELGSGGPVGLITYMRTDSVNLASKFLSEAATYIASTFGQPYSSGPRGYRGKSKLAQEAHEAIRPTSVTNSPAHVKPYLDSRQFKLYQLIWQRAVASQMTEAKIDTTGIDISAAQTPYTFRATGSVIKFDGYLKVYPTATKENVLPPVKAHDAVELKKLDSNQHFTQPPARYSEAALVKTLEEYGIGRPSTYAPTIATIQERGYVEKVDRRLKPTDLAMVVNDLLVKHFPEIVDFEFTANLEDGFDKIAEGKKEWQKMLNDFYPSFHKQLEEKEETVSRDSVLSVREIGTDPKTHKPVFARMGRFGPFVQLGSKDDVEKPKFASLQKGQSIATITLQEALILLQLPRTLGADAEGNEITASVGRFGPYVKVGKKYVSIKNDDPYTITLERALELIAEAKDTQANKEIKTFAGSPIKVLNGRYGPYLTNGELNAKIPKDVKPESLTLQECEEIIKTTGKKPGMRRRGKK</sequence>
<dbReference type="GO" id="GO:0003677">
    <property type="term" value="F:DNA binding"/>
    <property type="evidence" value="ECO:0007669"/>
    <property type="project" value="UniProtKB-KW"/>
</dbReference>
<dbReference type="CDD" id="cd00186">
    <property type="entry name" value="TOP1Ac"/>
    <property type="match status" value="1"/>
</dbReference>
<dbReference type="PROSITE" id="PS52039">
    <property type="entry name" value="TOPO_IA_2"/>
    <property type="match status" value="1"/>
</dbReference>
<dbReference type="CDD" id="cd03363">
    <property type="entry name" value="TOPRIM_TopoIA_TopoI"/>
    <property type="match status" value="1"/>
</dbReference>
<dbReference type="Pfam" id="PF01131">
    <property type="entry name" value="Topoisom_bac"/>
    <property type="match status" value="1"/>
</dbReference>
<dbReference type="InterPro" id="IPR005733">
    <property type="entry name" value="TopoI_bac-type"/>
</dbReference>
<dbReference type="InterPro" id="IPR003602">
    <property type="entry name" value="Topo_IA_DNA-bd_dom"/>
</dbReference>
<dbReference type="InterPro" id="IPR028612">
    <property type="entry name" value="Topoisom_1_IA"/>
</dbReference>
<feature type="site" description="Interaction with DNA" evidence="8">
    <location>
        <position position="155"/>
    </location>
</feature>
<evidence type="ECO:0000259" key="10">
    <source>
        <dbReference type="PROSITE" id="PS52039"/>
    </source>
</evidence>
<accession>A0A1G1Y6D5</accession>
<comment type="similarity">
    <text evidence="2 8">Belongs to the type IA topoisomerase family.</text>
</comment>
<dbReference type="InterPro" id="IPR003601">
    <property type="entry name" value="Topo_IA_2"/>
</dbReference>
<dbReference type="InterPro" id="IPR013824">
    <property type="entry name" value="Topo_IA_cen_sub1"/>
</dbReference>
<dbReference type="GO" id="GO:0006265">
    <property type="term" value="P:DNA topological change"/>
    <property type="evidence" value="ECO:0007669"/>
    <property type="project" value="UniProtKB-UniRule"/>
</dbReference>
<evidence type="ECO:0000259" key="9">
    <source>
        <dbReference type="PROSITE" id="PS50880"/>
    </source>
</evidence>
<feature type="site" description="Interaction with DNA" evidence="8">
    <location>
        <position position="33"/>
    </location>
</feature>
<dbReference type="InterPro" id="IPR013826">
    <property type="entry name" value="Topo_IA_cen_sub3"/>
</dbReference>
<dbReference type="Gene3D" id="3.40.50.140">
    <property type="match status" value="1"/>
</dbReference>
<keyword evidence="6 8" id="KW-0238">DNA-binding</keyword>
<dbReference type="SMART" id="SM00436">
    <property type="entry name" value="TOP1Bc"/>
    <property type="match status" value="1"/>
</dbReference>
<feature type="site" description="Interaction with DNA" evidence="8">
    <location>
        <position position="140"/>
    </location>
</feature>
<dbReference type="NCBIfam" id="TIGR01051">
    <property type="entry name" value="topA_bact"/>
    <property type="match status" value="1"/>
</dbReference>
<feature type="domain" description="Toprim" evidence="9">
    <location>
        <begin position="3"/>
        <end position="113"/>
    </location>
</feature>
<dbReference type="AlphaFoldDB" id="A0A1G1Y6D5"/>
<feature type="site" description="Interaction with DNA" evidence="8">
    <location>
        <position position="139"/>
    </location>
</feature>
<dbReference type="InterPro" id="IPR013497">
    <property type="entry name" value="Topo_IA_cen"/>
</dbReference>
<comment type="subunit">
    <text evidence="8">Monomer.</text>
</comment>
<feature type="site" description="Interaction with DNA" evidence="8">
    <location>
        <position position="492"/>
    </location>
</feature>
<evidence type="ECO:0000256" key="3">
    <source>
        <dbReference type="ARBA" id="ARBA00022723"/>
    </source>
</evidence>
<dbReference type="HAMAP" id="MF_00952">
    <property type="entry name" value="Topoisom_1_prok"/>
    <property type="match status" value="1"/>
</dbReference>
<dbReference type="InterPro" id="IPR006171">
    <property type="entry name" value="TOPRIM_dom"/>
</dbReference>
<evidence type="ECO:0000256" key="6">
    <source>
        <dbReference type="ARBA" id="ARBA00023125"/>
    </source>
</evidence>